<evidence type="ECO:0000256" key="1">
    <source>
        <dbReference type="ARBA" id="ARBA00007435"/>
    </source>
</evidence>
<dbReference type="CDD" id="cd10448">
    <property type="entry name" value="GIY-YIG_unchar_3"/>
    <property type="match status" value="1"/>
</dbReference>
<accession>A0A975K7R4</accession>
<dbReference type="RefSeq" id="WP_212609717.1">
    <property type="nucleotide sequence ID" value="NZ_CP073910.1"/>
</dbReference>
<gene>
    <name evidence="3" type="ORF">KFK14_02225</name>
</gene>
<sequence>MRGGWVYILASRYRSTLYIGVTANIAARAYQHKTGTGADFTRKYGVTLLVYAEQHTTIEEAIAREKALKKWKRDWKFRLIEEGNPDWIDLYDRING</sequence>
<name>A0A975K7R4_9SPHN</name>
<comment type="similarity">
    <text evidence="1">Belongs to the UPF0213 family.</text>
</comment>
<organism evidence="3 4">
    <name type="scientific">Sphingobium phenoxybenzoativorans</name>
    <dbReference type="NCBI Taxonomy" id="1592790"/>
    <lineage>
        <taxon>Bacteria</taxon>
        <taxon>Pseudomonadati</taxon>
        <taxon>Pseudomonadota</taxon>
        <taxon>Alphaproteobacteria</taxon>
        <taxon>Sphingomonadales</taxon>
        <taxon>Sphingomonadaceae</taxon>
        <taxon>Sphingobium</taxon>
    </lineage>
</organism>
<dbReference type="Pfam" id="PF01541">
    <property type="entry name" value="GIY-YIG"/>
    <property type="match status" value="1"/>
</dbReference>
<reference evidence="3" key="1">
    <citation type="submission" date="2021-04" db="EMBL/GenBank/DDBJ databases">
        <title>Isolation of p-tert-butylphenol degrading bacteria Sphingobium phenoxybenzoativorans Tas13 from active sludge.</title>
        <authorList>
            <person name="Li Y."/>
        </authorList>
    </citation>
    <scope>NUCLEOTIDE SEQUENCE</scope>
    <source>
        <strain evidence="3">Tas13</strain>
    </source>
</reference>
<evidence type="ECO:0000313" key="4">
    <source>
        <dbReference type="Proteomes" id="UP000681425"/>
    </source>
</evidence>
<dbReference type="InterPro" id="IPR000305">
    <property type="entry name" value="GIY-YIG_endonuc"/>
</dbReference>
<keyword evidence="4" id="KW-1185">Reference proteome</keyword>
<proteinExistence type="inferred from homology"/>
<dbReference type="EMBL" id="CP073910">
    <property type="protein sequence ID" value="QUT06320.1"/>
    <property type="molecule type" value="Genomic_DNA"/>
</dbReference>
<dbReference type="AlphaFoldDB" id="A0A975K7R4"/>
<dbReference type="SUPFAM" id="SSF82771">
    <property type="entry name" value="GIY-YIG endonuclease"/>
    <property type="match status" value="1"/>
</dbReference>
<dbReference type="Gene3D" id="3.40.1440.10">
    <property type="entry name" value="GIY-YIG endonuclease"/>
    <property type="match status" value="1"/>
</dbReference>
<dbReference type="PROSITE" id="PS50164">
    <property type="entry name" value="GIY_YIG"/>
    <property type="match status" value="1"/>
</dbReference>
<dbReference type="InterPro" id="IPR050190">
    <property type="entry name" value="UPF0213_domain"/>
</dbReference>
<dbReference type="PANTHER" id="PTHR34477:SF5">
    <property type="entry name" value="BSL5627 PROTEIN"/>
    <property type="match status" value="1"/>
</dbReference>
<feature type="domain" description="GIY-YIG" evidence="2">
    <location>
        <begin position="2"/>
        <end position="79"/>
    </location>
</feature>
<dbReference type="Proteomes" id="UP000681425">
    <property type="component" value="Chromosome"/>
</dbReference>
<evidence type="ECO:0000313" key="3">
    <source>
        <dbReference type="EMBL" id="QUT06320.1"/>
    </source>
</evidence>
<protein>
    <submittedName>
        <fullName evidence="3">GIY-YIG nuclease family protein</fullName>
    </submittedName>
</protein>
<dbReference type="SMART" id="SM00465">
    <property type="entry name" value="GIYc"/>
    <property type="match status" value="1"/>
</dbReference>
<dbReference type="PANTHER" id="PTHR34477">
    <property type="entry name" value="UPF0213 PROTEIN YHBQ"/>
    <property type="match status" value="1"/>
</dbReference>
<evidence type="ECO:0000259" key="2">
    <source>
        <dbReference type="PROSITE" id="PS50164"/>
    </source>
</evidence>
<dbReference type="KEGG" id="spph:KFK14_02225"/>
<dbReference type="InterPro" id="IPR035901">
    <property type="entry name" value="GIY-YIG_endonuc_sf"/>
</dbReference>